<evidence type="ECO:0008006" key="4">
    <source>
        <dbReference type="Google" id="ProtNLM"/>
    </source>
</evidence>
<dbReference type="OrthoDB" id="5424209at2759"/>
<dbReference type="Proteomes" id="UP000241818">
    <property type="component" value="Unassembled WGS sequence"/>
</dbReference>
<sequence>MSYESGLITPSTTSDSSRGRRAEASSTGSSSRGFFGISCTKYRVGAPPLRPLPITTVRDTAHLPLDAAHLPIFARFDSEFKERAEAILALNSIVYPECECDFVTRCVPGEIWTAEPTILIIAEWTQESPNTWMRVVGELKAWIDDRLHESGFEGRNVAVEMIARQLTRRKRIAPVLNKPDLERDWPSILDSVYRILESFDQTRSRMTSISLFRLGFSVVREVNPITVYISVDYDCRESTWPPVIRAIETYIQGTIHDLHVHMEHNLPQNWAFPLLLPTVNDQEARYPDEELRLMIEGDYQATVDMGAEIGPSRYITRDDGKQCNPGYGTLGCYVEIKTKQKQQWAKFGLTNYHVVRSALEGYRFKSKVPKALDDPPQGSDLWRSDRDGFSPTAREPRYPMEHPSRICHNYTVDQVQCRVAFLQAEGPASQTMAKATAQQLNRKIAFFDENRQHLGRIWAGSGWGRRTPQNNRLDWALIEVEGNRLGRNALPGCETWCEQYDAGLLPALVGRTGFLKPRTKMSAKDAVPGTNAYKVGARTGATAGYISHYQSRIRLKQDSYMNATVSDEWVFMGHPPLAVTMFRPFANHGDSGAVVYNSQGSVLGLLFAGQKPQQYHPEAFSYITRIEDVFKDIIDSSGGDITDIRIAMS</sequence>
<dbReference type="RefSeq" id="XP_024720068.1">
    <property type="nucleotide sequence ID" value="XM_024860828.1"/>
</dbReference>
<reference evidence="2 3" key="1">
    <citation type="journal article" date="2018" name="New Phytol.">
        <title>Comparative genomics and transcriptomics depict ericoid mycorrhizal fungi as versatile saprotrophs and plant mutualists.</title>
        <authorList>
            <person name="Martino E."/>
            <person name="Morin E."/>
            <person name="Grelet G.A."/>
            <person name="Kuo A."/>
            <person name="Kohler A."/>
            <person name="Daghino S."/>
            <person name="Barry K.W."/>
            <person name="Cichocki N."/>
            <person name="Clum A."/>
            <person name="Dockter R.B."/>
            <person name="Hainaut M."/>
            <person name="Kuo R.C."/>
            <person name="LaButti K."/>
            <person name="Lindahl B.D."/>
            <person name="Lindquist E.A."/>
            <person name="Lipzen A."/>
            <person name="Khouja H.R."/>
            <person name="Magnuson J."/>
            <person name="Murat C."/>
            <person name="Ohm R.A."/>
            <person name="Singer S.W."/>
            <person name="Spatafora J.W."/>
            <person name="Wang M."/>
            <person name="Veneault-Fourrey C."/>
            <person name="Henrissat B."/>
            <person name="Grigoriev I.V."/>
            <person name="Martin F.M."/>
            <person name="Perotto S."/>
        </authorList>
    </citation>
    <scope>NUCLEOTIDE SEQUENCE [LARGE SCALE GENOMIC DNA]</scope>
    <source>
        <strain evidence="2 3">ATCC 22711</strain>
    </source>
</reference>
<proteinExistence type="predicted"/>
<organism evidence="2 3">
    <name type="scientific">Amorphotheca resinae ATCC 22711</name>
    <dbReference type="NCBI Taxonomy" id="857342"/>
    <lineage>
        <taxon>Eukaryota</taxon>
        <taxon>Fungi</taxon>
        <taxon>Dikarya</taxon>
        <taxon>Ascomycota</taxon>
        <taxon>Pezizomycotina</taxon>
        <taxon>Leotiomycetes</taxon>
        <taxon>Helotiales</taxon>
        <taxon>Amorphothecaceae</taxon>
        <taxon>Amorphotheca</taxon>
    </lineage>
</organism>
<accession>A0A2T3AZH0</accession>
<dbReference type="InterPro" id="IPR009003">
    <property type="entry name" value="Peptidase_S1_PA"/>
</dbReference>
<dbReference type="SUPFAM" id="SSF50494">
    <property type="entry name" value="Trypsin-like serine proteases"/>
    <property type="match status" value="1"/>
</dbReference>
<name>A0A2T3AZH0_AMORE</name>
<evidence type="ECO:0000313" key="3">
    <source>
        <dbReference type="Proteomes" id="UP000241818"/>
    </source>
</evidence>
<protein>
    <recommendedName>
        <fullName evidence="4">Peptidase S7 domain-containing protein</fullName>
    </recommendedName>
</protein>
<dbReference type="InParanoid" id="A0A2T3AZH0"/>
<feature type="region of interest" description="Disordered" evidence="1">
    <location>
        <begin position="370"/>
        <end position="397"/>
    </location>
</feature>
<evidence type="ECO:0000256" key="1">
    <source>
        <dbReference type="SAM" id="MobiDB-lite"/>
    </source>
</evidence>
<dbReference type="AlphaFoldDB" id="A0A2T3AZH0"/>
<dbReference type="GeneID" id="36568909"/>
<gene>
    <name evidence="2" type="ORF">M430DRAFT_102915</name>
</gene>
<evidence type="ECO:0000313" key="2">
    <source>
        <dbReference type="EMBL" id="PSS16560.1"/>
    </source>
</evidence>
<feature type="region of interest" description="Disordered" evidence="1">
    <location>
        <begin position="1"/>
        <end position="31"/>
    </location>
</feature>
<keyword evidence="3" id="KW-1185">Reference proteome</keyword>
<feature type="compositionally biased region" description="Basic and acidic residues" evidence="1">
    <location>
        <begin position="382"/>
        <end position="397"/>
    </location>
</feature>
<dbReference type="EMBL" id="KZ679012">
    <property type="protein sequence ID" value="PSS16560.1"/>
    <property type="molecule type" value="Genomic_DNA"/>
</dbReference>